<keyword evidence="1" id="KW-0418">Kinase</keyword>
<dbReference type="Proteomes" id="UP000294682">
    <property type="component" value="Unassembled WGS sequence"/>
</dbReference>
<dbReference type="RefSeq" id="WP_132084422.1">
    <property type="nucleotide sequence ID" value="NZ_SLUK01000005.1"/>
</dbReference>
<comment type="caution">
    <text evidence="1">The sequence shown here is derived from an EMBL/GenBank/DDBJ whole genome shotgun (WGS) entry which is preliminary data.</text>
</comment>
<dbReference type="Pfam" id="PF13671">
    <property type="entry name" value="AAA_33"/>
    <property type="match status" value="1"/>
</dbReference>
<keyword evidence="2" id="KW-1185">Reference proteome</keyword>
<protein>
    <submittedName>
        <fullName evidence="1">Kinase</fullName>
    </submittedName>
</protein>
<dbReference type="AlphaFoldDB" id="A0A9X8UJ63"/>
<accession>A0A9X8UJ63</accession>
<dbReference type="EMBL" id="SLUK01000005">
    <property type="protein sequence ID" value="TCL43405.1"/>
    <property type="molecule type" value="Genomic_DNA"/>
</dbReference>
<dbReference type="InterPro" id="IPR027417">
    <property type="entry name" value="P-loop_NTPase"/>
</dbReference>
<dbReference type="SUPFAM" id="SSF52540">
    <property type="entry name" value="P-loop containing nucleoside triphosphate hydrolases"/>
    <property type="match status" value="1"/>
</dbReference>
<dbReference type="Gene3D" id="3.40.50.300">
    <property type="entry name" value="P-loop containing nucleotide triphosphate hydrolases"/>
    <property type="match status" value="1"/>
</dbReference>
<evidence type="ECO:0000313" key="1">
    <source>
        <dbReference type="EMBL" id="TCL43405.1"/>
    </source>
</evidence>
<sequence length="186" mass="21523">MKHLILITSPPASGKTFIAKKLAEALGECVYLDKDSVIVLSRRIFEVAGEPFDRSSDFFERNVRDYEYEAIMAIALEALDYSSHVLVNAPFNRELRDEEYLRRLRETLAGKRAKLTVVWVHTDIEVCHQRMIARGSERDTWKLRNWEEYVASRSFEPPALEGLRIIDNSTDNSYRAGLQTLLEELE</sequence>
<gene>
    <name evidence="1" type="ORF">EDD78_10533</name>
</gene>
<keyword evidence="1" id="KW-0808">Transferase</keyword>
<dbReference type="GO" id="GO:0016301">
    <property type="term" value="F:kinase activity"/>
    <property type="evidence" value="ECO:0007669"/>
    <property type="project" value="UniProtKB-KW"/>
</dbReference>
<name>A0A9X8UJ63_9FIRM</name>
<evidence type="ECO:0000313" key="2">
    <source>
        <dbReference type="Proteomes" id="UP000294682"/>
    </source>
</evidence>
<proteinExistence type="predicted"/>
<organism evidence="1 2">
    <name type="scientific">Harryflintia acetispora</name>
    <dbReference type="NCBI Taxonomy" id="1849041"/>
    <lineage>
        <taxon>Bacteria</taxon>
        <taxon>Bacillati</taxon>
        <taxon>Bacillota</taxon>
        <taxon>Clostridia</taxon>
        <taxon>Eubacteriales</taxon>
        <taxon>Oscillospiraceae</taxon>
        <taxon>Harryflintia</taxon>
    </lineage>
</organism>
<reference evidence="1 2" key="1">
    <citation type="submission" date="2019-03" db="EMBL/GenBank/DDBJ databases">
        <title>Genomic Encyclopedia of Type Strains, Phase IV (KMG-IV): sequencing the most valuable type-strain genomes for metagenomic binning, comparative biology and taxonomic classification.</title>
        <authorList>
            <person name="Goeker M."/>
        </authorList>
    </citation>
    <scope>NUCLEOTIDE SEQUENCE [LARGE SCALE GENOMIC DNA]</scope>
    <source>
        <strain evidence="1 2">DSM 100433</strain>
    </source>
</reference>